<evidence type="ECO:0000259" key="3">
    <source>
        <dbReference type="Pfam" id="PF02737"/>
    </source>
</evidence>
<dbReference type="InterPro" id="IPR013328">
    <property type="entry name" value="6PGD_dom2"/>
</dbReference>
<dbReference type="Proteomes" id="UP000000739">
    <property type="component" value="Chromosome"/>
</dbReference>
<dbReference type="GO" id="GO:0070403">
    <property type="term" value="F:NAD+ binding"/>
    <property type="evidence" value="ECO:0007669"/>
    <property type="project" value="InterPro"/>
</dbReference>
<evidence type="ECO:0000313" key="4">
    <source>
        <dbReference type="EMBL" id="ACL05178.1"/>
    </source>
</evidence>
<dbReference type="SUPFAM" id="SSF51735">
    <property type="entry name" value="NAD(P)-binding Rossmann-fold domains"/>
    <property type="match status" value="1"/>
</dbReference>
<reference evidence="4 5" key="1">
    <citation type="journal article" date="2012" name="Environ. Microbiol.">
        <title>The genome sequence of Desulfatibacillum alkenivorans AK-01: a blueprint for anaerobic alkane oxidation.</title>
        <authorList>
            <person name="Callaghan A.V."/>
            <person name="Morris B.E."/>
            <person name="Pereira I.A."/>
            <person name="McInerney M.J."/>
            <person name="Austin R.N."/>
            <person name="Groves J.T."/>
            <person name="Kukor J.J."/>
            <person name="Suflita J.M."/>
            <person name="Young L.Y."/>
            <person name="Zylstra G.J."/>
            <person name="Wawrik B."/>
        </authorList>
    </citation>
    <scope>NUCLEOTIDE SEQUENCE [LARGE SCALE GENOMIC DNA]</scope>
    <source>
        <strain evidence="4 5">AK-01</strain>
    </source>
</reference>
<dbReference type="InterPro" id="IPR008927">
    <property type="entry name" value="6-PGluconate_DH-like_C_sf"/>
</dbReference>
<keyword evidence="1 4" id="KW-0560">Oxidoreductase</keyword>
<dbReference type="PANTHER" id="PTHR48075">
    <property type="entry name" value="3-HYDROXYACYL-COA DEHYDROGENASE FAMILY PROTEIN"/>
    <property type="match status" value="1"/>
</dbReference>
<dbReference type="FunFam" id="3.40.50.720:FF:000009">
    <property type="entry name" value="Fatty oxidation complex, alpha subunit"/>
    <property type="match status" value="1"/>
</dbReference>
<dbReference type="PRINTS" id="PR00077">
    <property type="entry name" value="GPDHDRGNASE"/>
</dbReference>
<name>B8FBX3_DESAL</name>
<gene>
    <name evidence="4" type="ordered locus">Dalk_3490</name>
</gene>
<proteinExistence type="predicted"/>
<keyword evidence="5" id="KW-1185">Reference proteome</keyword>
<dbReference type="RefSeq" id="WP_015948235.1">
    <property type="nucleotide sequence ID" value="NC_011768.1"/>
</dbReference>
<dbReference type="InterPro" id="IPR036291">
    <property type="entry name" value="NAD(P)-bd_dom_sf"/>
</dbReference>
<evidence type="ECO:0000256" key="1">
    <source>
        <dbReference type="ARBA" id="ARBA00023002"/>
    </source>
</evidence>
<dbReference type="KEGG" id="dal:Dalk_3490"/>
<dbReference type="SUPFAM" id="SSF48179">
    <property type="entry name" value="6-phosphogluconate dehydrogenase C-terminal domain-like"/>
    <property type="match status" value="2"/>
</dbReference>
<dbReference type="eggNOG" id="COG1250">
    <property type="taxonomic scope" value="Bacteria"/>
</dbReference>
<dbReference type="InterPro" id="IPR006176">
    <property type="entry name" value="3-OHacyl-CoA_DH_NAD-bd"/>
</dbReference>
<dbReference type="Pfam" id="PF02737">
    <property type="entry name" value="3HCDH_N"/>
    <property type="match status" value="1"/>
</dbReference>
<dbReference type="EC" id="1.1.1.157" evidence="4"/>
<dbReference type="GO" id="GO:0006072">
    <property type="term" value="P:glycerol-3-phosphate metabolic process"/>
    <property type="evidence" value="ECO:0007669"/>
    <property type="project" value="InterPro"/>
</dbReference>
<dbReference type="InterPro" id="IPR006108">
    <property type="entry name" value="3HC_DH_C"/>
</dbReference>
<accession>B8FBX3</accession>
<dbReference type="PANTHER" id="PTHR48075:SF5">
    <property type="entry name" value="3-HYDROXYBUTYRYL-COA DEHYDROGENASE"/>
    <property type="match status" value="1"/>
</dbReference>
<dbReference type="HOGENOM" id="CLU_009834_2_0_7"/>
<dbReference type="GO" id="GO:0008691">
    <property type="term" value="F:3-hydroxybutyryl-CoA dehydrogenase activity"/>
    <property type="evidence" value="ECO:0007669"/>
    <property type="project" value="UniProtKB-EC"/>
</dbReference>
<dbReference type="Gene3D" id="3.40.50.720">
    <property type="entry name" value="NAD(P)-binding Rossmann-like Domain"/>
    <property type="match status" value="1"/>
</dbReference>
<dbReference type="GO" id="GO:0006631">
    <property type="term" value="P:fatty acid metabolic process"/>
    <property type="evidence" value="ECO:0007669"/>
    <property type="project" value="InterPro"/>
</dbReference>
<organism evidence="4 5">
    <name type="scientific">Desulfatibacillum aliphaticivorans</name>
    <dbReference type="NCBI Taxonomy" id="218208"/>
    <lineage>
        <taxon>Bacteria</taxon>
        <taxon>Pseudomonadati</taxon>
        <taxon>Thermodesulfobacteriota</taxon>
        <taxon>Desulfobacteria</taxon>
        <taxon>Desulfobacterales</taxon>
        <taxon>Desulfatibacillaceae</taxon>
        <taxon>Desulfatibacillum</taxon>
    </lineage>
</organism>
<dbReference type="InterPro" id="IPR006168">
    <property type="entry name" value="G3P_DH_NAD-dep"/>
</dbReference>
<dbReference type="AlphaFoldDB" id="B8FBX3"/>
<dbReference type="Gene3D" id="1.10.1040.10">
    <property type="entry name" value="N-(1-d-carboxylethyl)-l-norvaline Dehydrogenase, domain 2"/>
    <property type="match status" value="2"/>
</dbReference>
<feature type="domain" description="3-hydroxyacyl-CoA dehydrogenase NAD binding" evidence="3">
    <location>
        <begin position="8"/>
        <end position="188"/>
    </location>
</feature>
<evidence type="ECO:0000259" key="2">
    <source>
        <dbReference type="Pfam" id="PF00725"/>
    </source>
</evidence>
<sequence>MDFSDVKKIAVIGSGDMGHGIVQVAAMAGYSVAMKDVKQEFLDRGMARIVESLDILLGKEKITAQDKEDVMARISATTDTAEAVRDAQIVIEAVPEIMDLKKSVFSEVSANAADDAILATNTSTMSITEISKAVNNPARFAGLHFFNPVNRMKPVEIIKGAETSNATADILFKFTEAIKKIPVVVLKDSPGFIFNRINAPNQTVLSAILDEGKIKPDELDTAMKMVGMPQGPYELADFVGLDVFVHTMKYYAETLSPEFKPGKYLTAKVEAGELGKKTGKGIYDWSSGKPVIDGSVMSQDITPMEMLAIQLNEAVRVFKEGIAASAADIDLIMVHGAKAMAGPFAMCAGMQPEQLVTSLDKLHQRFGLAIFKPEPEVADGSFKEMK</sequence>
<feature type="domain" description="3-hydroxyacyl-CoA dehydrogenase C-terminal" evidence="2">
    <location>
        <begin position="191"/>
        <end position="285"/>
    </location>
</feature>
<dbReference type="EMBL" id="CP001322">
    <property type="protein sequence ID" value="ACL05178.1"/>
    <property type="molecule type" value="Genomic_DNA"/>
</dbReference>
<evidence type="ECO:0000313" key="5">
    <source>
        <dbReference type="Proteomes" id="UP000000739"/>
    </source>
</evidence>
<protein>
    <submittedName>
        <fullName evidence="4">3-Hydroxybutyryl-CoA dehydrogenase (NAD-binding)</fullName>
        <ecNumber evidence="4">1.1.1.157</ecNumber>
    </submittedName>
</protein>
<dbReference type="Pfam" id="PF00725">
    <property type="entry name" value="3HCDH"/>
    <property type="match status" value="1"/>
</dbReference>